<name>A0AAW3U7W4_XANEU</name>
<dbReference type="PANTHER" id="PTHR30158">
    <property type="entry name" value="ACRA/E-RELATED COMPONENT OF DRUG EFFLUX TRANSPORTER"/>
    <property type="match status" value="1"/>
</dbReference>
<dbReference type="AlphaFoldDB" id="A0AAW3U7W4"/>
<evidence type="ECO:0000256" key="3">
    <source>
        <dbReference type="SAM" id="MobiDB-lite"/>
    </source>
</evidence>
<dbReference type="GO" id="GO:0005886">
    <property type="term" value="C:plasma membrane"/>
    <property type="evidence" value="ECO:0007669"/>
    <property type="project" value="UniProtKB-SubCell"/>
</dbReference>
<dbReference type="Pfam" id="PF25944">
    <property type="entry name" value="Beta-barrel_RND"/>
    <property type="match status" value="1"/>
</dbReference>
<dbReference type="InterPro" id="IPR058625">
    <property type="entry name" value="MdtA-like_BSH"/>
</dbReference>
<dbReference type="Pfam" id="PF25967">
    <property type="entry name" value="RND-MFP_C"/>
    <property type="match status" value="1"/>
</dbReference>
<feature type="domain" description="Multidrug resistance protein MdtA-like alpha-helical hairpin" evidence="5">
    <location>
        <begin position="107"/>
        <end position="176"/>
    </location>
</feature>
<dbReference type="RefSeq" id="WP_184422573.1">
    <property type="nucleotide sequence ID" value="NZ_JACHNK010000008.1"/>
</dbReference>
<dbReference type="Gene3D" id="2.40.50.100">
    <property type="match status" value="1"/>
</dbReference>
<feature type="chain" id="PRO_5043856658" evidence="4">
    <location>
        <begin position="28"/>
        <end position="407"/>
    </location>
</feature>
<dbReference type="SUPFAM" id="SSF111369">
    <property type="entry name" value="HlyD-like secretion proteins"/>
    <property type="match status" value="1"/>
</dbReference>
<feature type="domain" description="Multidrug resistance protein MdtA-like C-terminal permuted SH3" evidence="8">
    <location>
        <begin position="306"/>
        <end position="368"/>
    </location>
</feature>
<dbReference type="InterPro" id="IPR058626">
    <property type="entry name" value="MdtA-like_b-barrel"/>
</dbReference>
<sequence>MLPVATHRFRTASVRLLLLAAATTLMAACSSRQPPQMPQTQVGVQTLKAQRLAVDQTLSGRTVAYVTSDVRPQVGGILRKRLFTEGQDVQAGQVLYEIDPASYQAAYDTAKGDLAQAEAAVLSARPKAQRYQTLVGLDAVSKQDGDDALATLRSNEAAVVAAKASLQTARINLDYTRITAPVSGRIGTSSYTPGALVSAGQSEVLATINQLDPIYVDVTQSSAQLLQLRRQLDTGQLKAVDGKAEVTLQLEDGSTYAHSGTLEVVDAAVDTATGTVKLRAVVPNPERVLLPGMYVTAKLSMAVDEQAILVPQQAISRNSKGQAVAMVVGSDNKVAQRVLTTGDAIGDKWVVRQGLKAGDKVIVQGLQKASVGAEVRAVEVSQTAAADSAANASPSTQGTAAAAPKAD</sequence>
<reference evidence="9 10" key="1">
    <citation type="submission" date="2020-08" db="EMBL/GenBank/DDBJ databases">
        <title>Studying the diversity of plant-associated saprophytic bacteria and their role in host health and plant-pathogen interactions.</title>
        <authorList>
            <person name="Potnis N."/>
        </authorList>
    </citation>
    <scope>NUCLEOTIDE SEQUENCE [LARGE SCALE GENOMIC DNA]</scope>
    <source>
        <strain evidence="9 10">CFBP 7922</strain>
    </source>
</reference>
<feature type="compositionally biased region" description="Low complexity" evidence="3">
    <location>
        <begin position="383"/>
        <end position="395"/>
    </location>
</feature>
<dbReference type="Pfam" id="PF25876">
    <property type="entry name" value="HH_MFP_RND"/>
    <property type="match status" value="1"/>
</dbReference>
<evidence type="ECO:0000256" key="1">
    <source>
        <dbReference type="ARBA" id="ARBA00004519"/>
    </source>
</evidence>
<dbReference type="Gene3D" id="1.10.287.470">
    <property type="entry name" value="Helix hairpin bin"/>
    <property type="match status" value="1"/>
</dbReference>
<evidence type="ECO:0000313" key="10">
    <source>
        <dbReference type="Proteomes" id="UP000576603"/>
    </source>
</evidence>
<evidence type="ECO:0000259" key="6">
    <source>
        <dbReference type="Pfam" id="PF25917"/>
    </source>
</evidence>
<feature type="domain" description="Multidrug resistance protein MdtA-like barrel-sandwich hybrid" evidence="6">
    <location>
        <begin position="68"/>
        <end position="208"/>
    </location>
</feature>
<feature type="signal peptide" evidence="4">
    <location>
        <begin position="1"/>
        <end position="27"/>
    </location>
</feature>
<dbReference type="InterPro" id="IPR058627">
    <property type="entry name" value="MdtA-like_C"/>
</dbReference>
<comment type="caution">
    <text evidence="9">The sequence shown here is derived from an EMBL/GenBank/DDBJ whole genome shotgun (WGS) entry which is preliminary data.</text>
</comment>
<dbReference type="GO" id="GO:0046677">
    <property type="term" value="P:response to antibiotic"/>
    <property type="evidence" value="ECO:0007669"/>
    <property type="project" value="TreeGrafter"/>
</dbReference>
<comment type="subcellular location">
    <subcellularLocation>
        <location evidence="1">Cell inner membrane</location>
        <topology evidence="1">Lipid-anchor</topology>
    </subcellularLocation>
</comment>
<feature type="region of interest" description="Disordered" evidence="3">
    <location>
        <begin position="383"/>
        <end position="407"/>
    </location>
</feature>
<dbReference type="InterPro" id="IPR006143">
    <property type="entry name" value="RND_pump_MFP"/>
</dbReference>
<dbReference type="PANTHER" id="PTHR30158:SF3">
    <property type="entry name" value="MULTIDRUG EFFLUX PUMP SUBUNIT ACRA-RELATED"/>
    <property type="match status" value="1"/>
</dbReference>
<evidence type="ECO:0000256" key="4">
    <source>
        <dbReference type="SAM" id="SignalP"/>
    </source>
</evidence>
<dbReference type="Gene3D" id="2.40.420.20">
    <property type="match status" value="1"/>
</dbReference>
<protein>
    <submittedName>
        <fullName evidence="9">Multidrug efflux system membrane fusion protein</fullName>
    </submittedName>
</protein>
<organism evidence="9 10">
    <name type="scientific">Xanthomonas euvesicatoria</name>
    <dbReference type="NCBI Taxonomy" id="456327"/>
    <lineage>
        <taxon>Bacteria</taxon>
        <taxon>Pseudomonadati</taxon>
        <taxon>Pseudomonadota</taxon>
        <taxon>Gammaproteobacteria</taxon>
        <taxon>Lysobacterales</taxon>
        <taxon>Lysobacteraceae</taxon>
        <taxon>Xanthomonas</taxon>
    </lineage>
</organism>
<dbReference type="InterPro" id="IPR058624">
    <property type="entry name" value="MdtA-like_HH"/>
</dbReference>
<feature type="domain" description="Multidrug resistance protein MdtA-like beta-barrel" evidence="7">
    <location>
        <begin position="213"/>
        <end position="301"/>
    </location>
</feature>
<dbReference type="FunFam" id="2.40.420.20:FF:000001">
    <property type="entry name" value="Efflux RND transporter periplasmic adaptor subunit"/>
    <property type="match status" value="1"/>
</dbReference>
<evidence type="ECO:0000259" key="7">
    <source>
        <dbReference type="Pfam" id="PF25944"/>
    </source>
</evidence>
<proteinExistence type="inferred from homology"/>
<evidence type="ECO:0000256" key="2">
    <source>
        <dbReference type="ARBA" id="ARBA00009477"/>
    </source>
</evidence>
<dbReference type="Proteomes" id="UP000576603">
    <property type="component" value="Unassembled WGS sequence"/>
</dbReference>
<gene>
    <name evidence="9" type="ORF">FHY32_003553</name>
</gene>
<keyword evidence="4" id="KW-0732">Signal</keyword>
<evidence type="ECO:0000259" key="5">
    <source>
        <dbReference type="Pfam" id="PF25876"/>
    </source>
</evidence>
<accession>A0AAW3U7W4</accession>
<dbReference type="EMBL" id="JACHNL010000008">
    <property type="protein sequence ID" value="MBB4725162.1"/>
    <property type="molecule type" value="Genomic_DNA"/>
</dbReference>
<dbReference type="NCBIfam" id="TIGR01730">
    <property type="entry name" value="RND_mfp"/>
    <property type="match status" value="1"/>
</dbReference>
<dbReference type="GO" id="GO:0022857">
    <property type="term" value="F:transmembrane transporter activity"/>
    <property type="evidence" value="ECO:0007669"/>
    <property type="project" value="InterPro"/>
</dbReference>
<evidence type="ECO:0000313" key="9">
    <source>
        <dbReference type="EMBL" id="MBB4725162.1"/>
    </source>
</evidence>
<dbReference type="Gene3D" id="2.40.30.170">
    <property type="match status" value="1"/>
</dbReference>
<dbReference type="FunFam" id="1.10.287.470:FF:000002">
    <property type="entry name" value="Efflux RND transporter periplasmic adaptor subunit"/>
    <property type="match status" value="1"/>
</dbReference>
<dbReference type="Pfam" id="PF25917">
    <property type="entry name" value="BSH_RND"/>
    <property type="match status" value="1"/>
</dbReference>
<evidence type="ECO:0000259" key="8">
    <source>
        <dbReference type="Pfam" id="PF25967"/>
    </source>
</evidence>
<comment type="similarity">
    <text evidence="2">Belongs to the membrane fusion protein (MFP) (TC 8.A.1) family.</text>
</comment>